<feature type="transmembrane region" description="Helical" evidence="7">
    <location>
        <begin position="18"/>
        <end position="39"/>
    </location>
</feature>
<feature type="transmembrane region" description="Helical" evidence="7">
    <location>
        <begin position="51"/>
        <end position="69"/>
    </location>
</feature>
<protein>
    <recommendedName>
        <fullName evidence="8">YetF C-terminal domain-containing protein</fullName>
    </recommendedName>
</protein>
<proteinExistence type="inferred from homology"/>
<accession>A0A7I7XH93</accession>
<dbReference type="InterPro" id="IPR007353">
    <property type="entry name" value="DUF421"/>
</dbReference>
<evidence type="ECO:0000256" key="5">
    <source>
        <dbReference type="ARBA" id="ARBA00022989"/>
    </source>
</evidence>
<evidence type="ECO:0000313" key="10">
    <source>
        <dbReference type="Proteomes" id="UP000466517"/>
    </source>
</evidence>
<keyword evidence="4 7" id="KW-0812">Transmembrane</keyword>
<evidence type="ECO:0000256" key="6">
    <source>
        <dbReference type="ARBA" id="ARBA00023136"/>
    </source>
</evidence>
<evidence type="ECO:0000259" key="8">
    <source>
        <dbReference type="Pfam" id="PF04239"/>
    </source>
</evidence>
<evidence type="ECO:0000256" key="3">
    <source>
        <dbReference type="ARBA" id="ARBA00022475"/>
    </source>
</evidence>
<keyword evidence="5 7" id="KW-1133">Transmembrane helix</keyword>
<evidence type="ECO:0000313" key="9">
    <source>
        <dbReference type="EMBL" id="BBZ28559.1"/>
    </source>
</evidence>
<dbReference type="Proteomes" id="UP000466517">
    <property type="component" value="Chromosome"/>
</dbReference>
<feature type="transmembrane region" description="Helical" evidence="7">
    <location>
        <begin position="75"/>
        <end position="94"/>
    </location>
</feature>
<reference evidence="9 10" key="1">
    <citation type="journal article" date="2019" name="Emerg. Microbes Infect.">
        <title>Comprehensive subspecies identification of 175 nontuberculous mycobacteria species based on 7547 genomic profiles.</title>
        <authorList>
            <person name="Matsumoto Y."/>
            <person name="Kinjo T."/>
            <person name="Motooka D."/>
            <person name="Nabeya D."/>
            <person name="Jung N."/>
            <person name="Uechi K."/>
            <person name="Horii T."/>
            <person name="Iida T."/>
            <person name="Fujita J."/>
            <person name="Nakamura S."/>
        </authorList>
    </citation>
    <scope>NUCLEOTIDE SEQUENCE [LARGE SCALE GENOMIC DNA]</scope>
    <source>
        <strain evidence="9 10">JCM 13574</strain>
    </source>
</reference>
<evidence type="ECO:0000256" key="1">
    <source>
        <dbReference type="ARBA" id="ARBA00004651"/>
    </source>
</evidence>
<keyword evidence="10" id="KW-1185">Reference proteome</keyword>
<dbReference type="EMBL" id="AP022610">
    <property type="protein sequence ID" value="BBZ28559.1"/>
    <property type="molecule type" value="Genomic_DNA"/>
</dbReference>
<dbReference type="RefSeq" id="WP_246240677.1">
    <property type="nucleotide sequence ID" value="NZ_AP022610.1"/>
</dbReference>
<dbReference type="GO" id="GO:0005886">
    <property type="term" value="C:plasma membrane"/>
    <property type="evidence" value="ECO:0007669"/>
    <property type="project" value="UniProtKB-SubCell"/>
</dbReference>
<organism evidence="9 10">
    <name type="scientific">Mycolicibacterium madagascariense</name>
    <dbReference type="NCBI Taxonomy" id="212765"/>
    <lineage>
        <taxon>Bacteria</taxon>
        <taxon>Bacillati</taxon>
        <taxon>Actinomycetota</taxon>
        <taxon>Actinomycetes</taxon>
        <taxon>Mycobacteriales</taxon>
        <taxon>Mycobacteriaceae</taxon>
        <taxon>Mycolicibacterium</taxon>
    </lineage>
</organism>
<feature type="domain" description="YetF C-terminal" evidence="8">
    <location>
        <begin position="101"/>
        <end position="166"/>
    </location>
</feature>
<name>A0A7I7XH93_9MYCO</name>
<keyword evidence="3" id="KW-1003">Cell membrane</keyword>
<dbReference type="AlphaFoldDB" id="A0A7I7XH93"/>
<dbReference type="PANTHER" id="PTHR34582:SF6">
    <property type="entry name" value="UPF0702 TRANSMEMBRANE PROTEIN YCAP"/>
    <property type="match status" value="1"/>
</dbReference>
<evidence type="ECO:0000256" key="4">
    <source>
        <dbReference type="ARBA" id="ARBA00022692"/>
    </source>
</evidence>
<dbReference type="PANTHER" id="PTHR34582">
    <property type="entry name" value="UPF0702 TRANSMEMBRANE PROTEIN YCAP"/>
    <property type="match status" value="1"/>
</dbReference>
<dbReference type="InterPro" id="IPR023090">
    <property type="entry name" value="UPF0702_alpha/beta_dom_sf"/>
</dbReference>
<gene>
    <name evidence="9" type="ORF">MMAD_28540</name>
</gene>
<dbReference type="Pfam" id="PF04239">
    <property type="entry name" value="DUF421"/>
    <property type="match status" value="1"/>
</dbReference>
<dbReference type="Gene3D" id="3.30.240.20">
    <property type="entry name" value="bsu07140 like domains"/>
    <property type="match status" value="1"/>
</dbReference>
<comment type="similarity">
    <text evidence="2">Belongs to the UPF0702 family.</text>
</comment>
<evidence type="ECO:0000256" key="7">
    <source>
        <dbReference type="SAM" id="Phobius"/>
    </source>
</evidence>
<sequence length="174" mass="18803">MTQVSTATLLGHEMFDGWQHPLCAAVKAVALFLTAALAFRVAQRRTIAEFTPFDWVTAVAVGAIVGRVSTASDTAWLTGAAALLTLIGAHGVIARLRFIEPLRRLIDPPLLVLIHDGTPNARNLRRAGITRADLDGILRRHGHHSPAPVRLALYEAKGSVSIFTEQPPVVEPRP</sequence>
<dbReference type="KEGG" id="mmag:MMAD_28540"/>
<comment type="subcellular location">
    <subcellularLocation>
        <location evidence="1">Cell membrane</location>
        <topology evidence="1">Multi-pass membrane protein</topology>
    </subcellularLocation>
</comment>
<evidence type="ECO:0000256" key="2">
    <source>
        <dbReference type="ARBA" id="ARBA00006448"/>
    </source>
</evidence>
<keyword evidence="6 7" id="KW-0472">Membrane</keyword>